<organism evidence="2 3">
    <name type="scientific">Paractinoplanes globisporus</name>
    <dbReference type="NCBI Taxonomy" id="113565"/>
    <lineage>
        <taxon>Bacteria</taxon>
        <taxon>Bacillati</taxon>
        <taxon>Actinomycetota</taxon>
        <taxon>Actinomycetes</taxon>
        <taxon>Micromonosporales</taxon>
        <taxon>Micromonosporaceae</taxon>
        <taxon>Paractinoplanes</taxon>
    </lineage>
</organism>
<reference evidence="2 3" key="1">
    <citation type="submission" date="2024-10" db="EMBL/GenBank/DDBJ databases">
        <title>The Natural Products Discovery Center: Release of the First 8490 Sequenced Strains for Exploring Actinobacteria Biosynthetic Diversity.</title>
        <authorList>
            <person name="Kalkreuter E."/>
            <person name="Kautsar S.A."/>
            <person name="Yang D."/>
            <person name="Bader C.D."/>
            <person name="Teijaro C.N."/>
            <person name="Fluegel L."/>
            <person name="Davis C.M."/>
            <person name="Simpson J.R."/>
            <person name="Lauterbach L."/>
            <person name="Steele A.D."/>
            <person name="Gui C."/>
            <person name="Meng S."/>
            <person name="Li G."/>
            <person name="Viehrig K."/>
            <person name="Ye F."/>
            <person name="Su P."/>
            <person name="Kiefer A.F."/>
            <person name="Nichols A."/>
            <person name="Cepeda A.J."/>
            <person name="Yan W."/>
            <person name="Fan B."/>
            <person name="Jiang Y."/>
            <person name="Adhikari A."/>
            <person name="Zheng C.-J."/>
            <person name="Schuster L."/>
            <person name="Cowan T.M."/>
            <person name="Smanski M.J."/>
            <person name="Chevrette M.G."/>
            <person name="De Carvalho L.P.S."/>
            <person name="Shen B."/>
        </authorList>
    </citation>
    <scope>NUCLEOTIDE SEQUENCE [LARGE SCALE GENOMIC DNA]</scope>
    <source>
        <strain evidence="2 3">NPDC000087</strain>
    </source>
</reference>
<gene>
    <name evidence="2" type="ORF">ACFY35_19465</name>
</gene>
<dbReference type="EMBL" id="JBIAZU010000003">
    <property type="protein sequence ID" value="MFF5291628.1"/>
    <property type="molecule type" value="Genomic_DNA"/>
</dbReference>
<name>A0ABW6WE93_9ACTN</name>
<keyword evidence="2" id="KW-0378">Hydrolase</keyword>
<evidence type="ECO:0000259" key="1">
    <source>
        <dbReference type="Pfam" id="PF06259"/>
    </source>
</evidence>
<dbReference type="RefSeq" id="WP_020513640.1">
    <property type="nucleotide sequence ID" value="NZ_JBIAZU010000003.1"/>
</dbReference>
<protein>
    <submittedName>
        <fullName evidence="2">Alpha/beta hydrolase</fullName>
    </submittedName>
</protein>
<evidence type="ECO:0000313" key="2">
    <source>
        <dbReference type="EMBL" id="MFF5291628.1"/>
    </source>
</evidence>
<dbReference type="Pfam" id="PF06259">
    <property type="entry name" value="Abhydrolase_8"/>
    <property type="match status" value="1"/>
</dbReference>
<comment type="caution">
    <text evidence="2">The sequence shown here is derived from an EMBL/GenBank/DDBJ whole genome shotgun (WGS) entry which is preliminary data.</text>
</comment>
<dbReference type="InterPro" id="IPR029058">
    <property type="entry name" value="AB_hydrolase_fold"/>
</dbReference>
<proteinExistence type="predicted"/>
<dbReference type="SUPFAM" id="SSF53474">
    <property type="entry name" value="alpha/beta-Hydrolases"/>
    <property type="match status" value="1"/>
</dbReference>
<dbReference type="InterPro" id="IPR010427">
    <property type="entry name" value="DUF1023"/>
</dbReference>
<feature type="domain" description="DUF1023" evidence="1">
    <location>
        <begin position="287"/>
        <end position="452"/>
    </location>
</feature>
<keyword evidence="3" id="KW-1185">Reference proteome</keyword>
<dbReference type="GO" id="GO:0016787">
    <property type="term" value="F:hydrolase activity"/>
    <property type="evidence" value="ECO:0007669"/>
    <property type="project" value="UniProtKB-KW"/>
</dbReference>
<dbReference type="Proteomes" id="UP001602245">
    <property type="component" value="Unassembled WGS sequence"/>
</dbReference>
<evidence type="ECO:0000313" key="3">
    <source>
        <dbReference type="Proteomes" id="UP001602245"/>
    </source>
</evidence>
<accession>A0ABW6WE93</accession>
<sequence>MTAAVYARLRVADPGRWRAVARAWRRWAALAGRLADQLTTDLRRLGAAWSGAAATAALSRVTALRRVLVLFRVLCWQADQAASEFAAALDRAKQLLARALSAAHRHGLTIDDEGNVRVSAVPGAGADHHRAAAGTTPGGIAEVARDLHAAVAIAARADDTAADRLERIGVAALARAAPPGPERPGCTASPAAVRRWWDALAPGERQWLLATEPAWLAPLDGIPAADRDAANRLLLDDRRAEIDRALATATSDERRRLLGLRDGLDRLTDRLDDDAGSRAYLLRLDLREEGRVVMALGDPDRADNVVTHVPGMTAELASFGGELGRAERVAVRATELSPAADTSAVLWLDYDAPDFVDEAAGSRRAEAGAPGLRRFQDGLRATAEGTPARQTVIGHSYGSLVVGKAAAGSGLTADSVVFVGSPGVGVDSARDLAVPPDRVWSTTSRNDIIQYATPAPGAFARDLVVAGVVPGAGPLIAFGTPENDLWFGHNPSDPAFGAHTFPSSPDAGHLGYWDRGSPSLDTLAAITLGTAR</sequence>